<feature type="transmembrane region" description="Helical" evidence="6">
    <location>
        <begin position="456"/>
        <end position="477"/>
    </location>
</feature>
<dbReference type="GO" id="GO:0036376">
    <property type="term" value="P:sodium ion export across plasma membrane"/>
    <property type="evidence" value="ECO:0007669"/>
    <property type="project" value="InterPro"/>
</dbReference>
<evidence type="ECO:0000256" key="7">
    <source>
        <dbReference type="SAM" id="SignalP"/>
    </source>
</evidence>
<dbReference type="PANTHER" id="PTHR31382">
    <property type="entry name" value="NA(+)/H(+) ANTIPORTER"/>
    <property type="match status" value="1"/>
</dbReference>
<dbReference type="InParanoid" id="A0A317XHJ6"/>
<keyword evidence="2 6" id="KW-0812">Transmembrane</keyword>
<feature type="transmembrane region" description="Helical" evidence="6">
    <location>
        <begin position="135"/>
        <end position="152"/>
    </location>
</feature>
<dbReference type="Pfam" id="PF00999">
    <property type="entry name" value="Na_H_Exchanger"/>
    <property type="match status" value="1"/>
</dbReference>
<gene>
    <name evidence="9" type="ORF">BCV70DRAFT_208301</name>
</gene>
<feature type="region of interest" description="Disordered" evidence="5">
    <location>
        <begin position="671"/>
        <end position="746"/>
    </location>
</feature>
<proteinExistence type="predicted"/>
<evidence type="ECO:0000256" key="4">
    <source>
        <dbReference type="ARBA" id="ARBA00023136"/>
    </source>
</evidence>
<dbReference type="OrthoDB" id="2190219at2759"/>
<feature type="transmembrane region" description="Helical" evidence="6">
    <location>
        <begin position="103"/>
        <end position="123"/>
    </location>
</feature>
<feature type="region of interest" description="Disordered" evidence="5">
    <location>
        <begin position="535"/>
        <end position="628"/>
    </location>
</feature>
<evidence type="ECO:0000256" key="2">
    <source>
        <dbReference type="ARBA" id="ARBA00022692"/>
    </source>
</evidence>
<protein>
    <recommendedName>
        <fullName evidence="8">Cation/H+ exchanger transmembrane domain-containing protein</fullName>
    </recommendedName>
</protein>
<evidence type="ECO:0000256" key="5">
    <source>
        <dbReference type="SAM" id="MobiDB-lite"/>
    </source>
</evidence>
<name>A0A317XHJ6_9BASI</name>
<feature type="compositionally biased region" description="Basic and acidic residues" evidence="5">
    <location>
        <begin position="567"/>
        <end position="577"/>
    </location>
</feature>
<organism evidence="9 10">
    <name type="scientific">Testicularia cyperi</name>
    <dbReference type="NCBI Taxonomy" id="1882483"/>
    <lineage>
        <taxon>Eukaryota</taxon>
        <taxon>Fungi</taxon>
        <taxon>Dikarya</taxon>
        <taxon>Basidiomycota</taxon>
        <taxon>Ustilaginomycotina</taxon>
        <taxon>Ustilaginomycetes</taxon>
        <taxon>Ustilaginales</taxon>
        <taxon>Anthracoideaceae</taxon>
        <taxon>Testicularia</taxon>
    </lineage>
</organism>
<dbReference type="GO" id="GO:0015385">
    <property type="term" value="F:sodium:proton antiporter activity"/>
    <property type="evidence" value="ECO:0007669"/>
    <property type="project" value="InterPro"/>
</dbReference>
<feature type="transmembrane region" description="Helical" evidence="6">
    <location>
        <begin position="424"/>
        <end position="444"/>
    </location>
</feature>
<feature type="chain" id="PRO_5016401200" description="Cation/H+ exchanger transmembrane domain-containing protein" evidence="7">
    <location>
        <begin position="26"/>
        <end position="746"/>
    </location>
</feature>
<dbReference type="STRING" id="1882483.A0A317XHJ6"/>
<reference evidence="9 10" key="1">
    <citation type="journal article" date="2018" name="Mol. Biol. Evol.">
        <title>Broad Genomic Sampling Reveals a Smut Pathogenic Ancestry of the Fungal Clade Ustilaginomycotina.</title>
        <authorList>
            <person name="Kijpornyongpan T."/>
            <person name="Mondo S.J."/>
            <person name="Barry K."/>
            <person name="Sandor L."/>
            <person name="Lee J."/>
            <person name="Lipzen A."/>
            <person name="Pangilinan J."/>
            <person name="LaButti K."/>
            <person name="Hainaut M."/>
            <person name="Henrissat B."/>
            <person name="Grigoriev I.V."/>
            <person name="Spatafora J.W."/>
            <person name="Aime M.C."/>
        </authorList>
    </citation>
    <scope>NUCLEOTIDE SEQUENCE [LARGE SCALE GENOMIC DNA]</scope>
    <source>
        <strain evidence="9 10">MCA 3645</strain>
    </source>
</reference>
<dbReference type="EMBL" id="KZ819202">
    <property type="protein sequence ID" value="PWY97744.1"/>
    <property type="molecule type" value="Genomic_DNA"/>
</dbReference>
<feature type="transmembrane region" description="Helical" evidence="6">
    <location>
        <begin position="298"/>
        <end position="319"/>
    </location>
</feature>
<evidence type="ECO:0000259" key="8">
    <source>
        <dbReference type="Pfam" id="PF00999"/>
    </source>
</evidence>
<feature type="compositionally biased region" description="Basic and acidic residues" evidence="5">
    <location>
        <begin position="589"/>
        <end position="603"/>
    </location>
</feature>
<evidence type="ECO:0000256" key="3">
    <source>
        <dbReference type="ARBA" id="ARBA00022989"/>
    </source>
</evidence>
<feature type="domain" description="Cation/H+ exchanger transmembrane" evidence="8">
    <location>
        <begin position="120"/>
        <end position="516"/>
    </location>
</feature>
<accession>A0A317XHJ6</accession>
<keyword evidence="10" id="KW-1185">Reference proteome</keyword>
<sequence>MGADPLLFVVLLGGFFLSAFLGNSAKTGCCNRKTPTLTCWPPPSFFVLGFLPSNTYRRGGTRSGFWHAAADAMHDNLVTLDPWHSWTGCNVAEMAIELETTSLNLICTAFGLFFVAYGTFSYLIKERLFLGEAPIAVAIGVALGPYGLGDIFNWASKEVDVDEISLGLCRVVIGIQLTLVGVQLPYKYPWVELRSLTMLLIPVMTVMWISTMLCIWAVIPGIPILAGLVLATSATPTDPVLSNAIVKGAFADQYISPRIRNLISGESGANDGFGYPFLFLARMLLRSDMSTFQALTNWILETCLYTVGGAILYGALIGYLCRKLLEFSTDRNLIDKESFLLFGAAMGVFIVGSGGVFQIDDLLAAFVAGNALSWTDFYREQCEESEVDNSLDLVLNLVFFSFLGATIPWDSFNDPENGITPPRLMLMCVLVLLFRRLPAMLAFYRFVPTLHDVSEAAFVGYFAPIGAGALFYLGVILDEFKPDDPDPVSQRIRVLVKPITYSLILASILGHSLAIPLVKLAFTCLDIKSIKLQGESEKGEGSEVDSISERGSVSDRDVEGQVLAYEEGEHVVPDSHRHSGTSASSRQADSYRHTTVHRTDEHTRRHQHRHGTSDTEESDHEVSGAYHRDGTWDNRASWRLSSGHKLGPHHRLRRNHETGELELDPRVYTIEHGAPSHLRPRPRRSRSHGPGAMHESRRRARTSQAEDEQGLLEDGRRISVANTFGYGSFSEHQRDSGGSGNEARNR</sequence>
<feature type="transmembrane region" description="Helical" evidence="6">
    <location>
        <begin position="339"/>
        <end position="359"/>
    </location>
</feature>
<evidence type="ECO:0000313" key="10">
    <source>
        <dbReference type="Proteomes" id="UP000246740"/>
    </source>
</evidence>
<evidence type="ECO:0000256" key="1">
    <source>
        <dbReference type="ARBA" id="ARBA00004141"/>
    </source>
</evidence>
<dbReference type="GO" id="GO:0120029">
    <property type="term" value="P:proton export across plasma membrane"/>
    <property type="evidence" value="ECO:0007669"/>
    <property type="project" value="InterPro"/>
</dbReference>
<dbReference type="PANTHER" id="PTHR31382:SF3">
    <property type="entry name" value="SODIUM ION_PROTON EXCHANGER (EUROFUNG)"/>
    <property type="match status" value="1"/>
</dbReference>
<evidence type="ECO:0000256" key="6">
    <source>
        <dbReference type="SAM" id="Phobius"/>
    </source>
</evidence>
<comment type="subcellular location">
    <subcellularLocation>
        <location evidence="1">Membrane</location>
        <topology evidence="1">Multi-pass membrane protein</topology>
    </subcellularLocation>
</comment>
<dbReference type="InterPro" id="IPR004712">
    <property type="entry name" value="Na+/H+_antiporter_fungi"/>
</dbReference>
<evidence type="ECO:0000313" key="9">
    <source>
        <dbReference type="EMBL" id="PWY97744.1"/>
    </source>
</evidence>
<keyword evidence="7" id="KW-0732">Signal</keyword>
<feature type="compositionally biased region" description="Basic residues" evidence="5">
    <location>
        <begin position="678"/>
        <end position="687"/>
    </location>
</feature>
<keyword evidence="3 6" id="KW-1133">Transmembrane helix</keyword>
<feature type="signal peptide" evidence="7">
    <location>
        <begin position="1"/>
        <end position="25"/>
    </location>
</feature>
<dbReference type="InterPro" id="IPR006153">
    <property type="entry name" value="Cation/H_exchanger_TM"/>
</dbReference>
<feature type="transmembrane region" description="Helical" evidence="6">
    <location>
        <begin position="498"/>
        <end position="522"/>
    </location>
</feature>
<dbReference type="GO" id="GO:0005886">
    <property type="term" value="C:plasma membrane"/>
    <property type="evidence" value="ECO:0007669"/>
    <property type="project" value="InterPro"/>
</dbReference>
<keyword evidence="4 6" id="KW-0472">Membrane</keyword>
<dbReference type="Proteomes" id="UP000246740">
    <property type="component" value="Unassembled WGS sequence"/>
</dbReference>
<dbReference type="GO" id="GO:0042391">
    <property type="term" value="P:regulation of membrane potential"/>
    <property type="evidence" value="ECO:0007669"/>
    <property type="project" value="InterPro"/>
</dbReference>
<dbReference type="AlphaFoldDB" id="A0A317XHJ6"/>